<dbReference type="AlphaFoldDB" id="A0A315ZUB9"/>
<keyword evidence="2" id="KW-1185">Reference proteome</keyword>
<name>A0A315ZUB9_9ACTN</name>
<evidence type="ECO:0000313" key="1">
    <source>
        <dbReference type="EMBL" id="PWJ48803.1"/>
    </source>
</evidence>
<protein>
    <submittedName>
        <fullName evidence="1">Uncharacterized protein</fullName>
    </submittedName>
</protein>
<reference evidence="1 2" key="1">
    <citation type="submission" date="2018-03" db="EMBL/GenBank/DDBJ databases">
        <title>Genomic Encyclopedia of Archaeal and Bacterial Type Strains, Phase II (KMG-II): from individual species to whole genera.</title>
        <authorList>
            <person name="Goeker M."/>
        </authorList>
    </citation>
    <scope>NUCLEOTIDE SEQUENCE [LARGE SCALE GENOMIC DNA]</scope>
    <source>
        <strain evidence="1 2">DSM 44889</strain>
    </source>
</reference>
<organism evidence="1 2">
    <name type="scientific">Quadrisphaera granulorum</name>
    <dbReference type="NCBI Taxonomy" id="317664"/>
    <lineage>
        <taxon>Bacteria</taxon>
        <taxon>Bacillati</taxon>
        <taxon>Actinomycetota</taxon>
        <taxon>Actinomycetes</taxon>
        <taxon>Kineosporiales</taxon>
        <taxon>Kineosporiaceae</taxon>
        <taxon>Quadrisphaera</taxon>
    </lineage>
</organism>
<dbReference type="Proteomes" id="UP000245469">
    <property type="component" value="Unassembled WGS sequence"/>
</dbReference>
<gene>
    <name evidence="1" type="ORF">BXY45_1285</name>
</gene>
<dbReference type="EMBL" id="QGDQ01000028">
    <property type="protein sequence ID" value="PWJ48803.1"/>
    <property type="molecule type" value="Genomic_DNA"/>
</dbReference>
<accession>A0A315ZUB9</accession>
<proteinExistence type="predicted"/>
<comment type="caution">
    <text evidence="1">The sequence shown here is derived from an EMBL/GenBank/DDBJ whole genome shotgun (WGS) entry which is preliminary data.</text>
</comment>
<sequence length="47" mass="4840">MHRSGMTRAAGIRSRDRAAVVVVLAAVAVAALPVPQAPTTIFVVGVR</sequence>
<evidence type="ECO:0000313" key="2">
    <source>
        <dbReference type="Proteomes" id="UP000245469"/>
    </source>
</evidence>